<organism evidence="2 3">
    <name type="scientific">Linnemannia gamsii</name>
    <dbReference type="NCBI Taxonomy" id="64522"/>
    <lineage>
        <taxon>Eukaryota</taxon>
        <taxon>Fungi</taxon>
        <taxon>Fungi incertae sedis</taxon>
        <taxon>Mucoromycota</taxon>
        <taxon>Mortierellomycotina</taxon>
        <taxon>Mortierellomycetes</taxon>
        <taxon>Mortierellales</taxon>
        <taxon>Mortierellaceae</taxon>
        <taxon>Linnemannia</taxon>
    </lineage>
</organism>
<proteinExistence type="predicted"/>
<protein>
    <recommendedName>
        <fullName evidence="1">Arm-like repeat domain-containing protein</fullName>
    </recommendedName>
</protein>
<feature type="non-terminal residue" evidence="2">
    <location>
        <position position="99"/>
    </location>
</feature>
<dbReference type="InterPro" id="IPR056251">
    <property type="entry name" value="Arm_rpt_dom"/>
</dbReference>
<reference evidence="2" key="1">
    <citation type="journal article" date="2020" name="Fungal Divers.">
        <title>Resolving the Mortierellaceae phylogeny through synthesis of multi-gene phylogenetics and phylogenomics.</title>
        <authorList>
            <person name="Vandepol N."/>
            <person name="Liber J."/>
            <person name="Desiro A."/>
            <person name="Na H."/>
            <person name="Kennedy M."/>
            <person name="Barry K."/>
            <person name="Grigoriev I.V."/>
            <person name="Miller A.N."/>
            <person name="O'Donnell K."/>
            <person name="Stajich J.E."/>
            <person name="Bonito G."/>
        </authorList>
    </citation>
    <scope>NUCLEOTIDE SEQUENCE</scope>
    <source>
        <strain evidence="2">NVP60</strain>
    </source>
</reference>
<accession>A0A9P6UDT9</accession>
<evidence type="ECO:0000313" key="2">
    <source>
        <dbReference type="EMBL" id="KAG0273752.1"/>
    </source>
</evidence>
<dbReference type="EMBL" id="JAAAIN010005601">
    <property type="protein sequence ID" value="KAG0273752.1"/>
    <property type="molecule type" value="Genomic_DNA"/>
</dbReference>
<comment type="caution">
    <text evidence="2">The sequence shown here is derived from an EMBL/GenBank/DDBJ whole genome shotgun (WGS) entry which is preliminary data.</text>
</comment>
<feature type="domain" description="Arm-like repeat" evidence="1">
    <location>
        <begin position="1"/>
        <end position="93"/>
    </location>
</feature>
<sequence length="99" mass="11049">MAECKVENLDRVSQREPLLEVLKVVQESDDPYLLYQALYAFQALQYVPDEESALQTVLRHSGAVAEGLVKVSGIVKLDMGNLFDGLKQLQKTMGDTYDA</sequence>
<name>A0A9P6UDT9_9FUNG</name>
<keyword evidence="3" id="KW-1185">Reference proteome</keyword>
<dbReference type="Pfam" id="PF23948">
    <property type="entry name" value="ARM_5"/>
    <property type="match status" value="1"/>
</dbReference>
<evidence type="ECO:0000259" key="1">
    <source>
        <dbReference type="Pfam" id="PF23948"/>
    </source>
</evidence>
<evidence type="ECO:0000313" key="3">
    <source>
        <dbReference type="Proteomes" id="UP000823405"/>
    </source>
</evidence>
<gene>
    <name evidence="2" type="ORF">BGZ97_010644</name>
</gene>
<dbReference type="Proteomes" id="UP000823405">
    <property type="component" value="Unassembled WGS sequence"/>
</dbReference>
<dbReference type="AlphaFoldDB" id="A0A9P6UDT9"/>